<comment type="caution">
    <text evidence="4">The sequence shown here is derived from an EMBL/GenBank/DDBJ whole genome shotgun (WGS) entry which is preliminary data.</text>
</comment>
<evidence type="ECO:0000256" key="1">
    <source>
        <dbReference type="ARBA" id="ARBA00022729"/>
    </source>
</evidence>
<gene>
    <name evidence="4" type="ORF">BTO13_00675</name>
</gene>
<dbReference type="Pfam" id="PF18962">
    <property type="entry name" value="Por_Secre_tail"/>
    <property type="match status" value="1"/>
</dbReference>
<evidence type="ECO:0000259" key="3">
    <source>
        <dbReference type="Pfam" id="PF18962"/>
    </source>
</evidence>
<dbReference type="AlphaFoldDB" id="A0A2S7W8C1"/>
<dbReference type="RefSeq" id="WP_105045033.1">
    <property type="nucleotide sequence ID" value="NZ_CP150662.1"/>
</dbReference>
<dbReference type="OrthoDB" id="1449234at2"/>
<proteinExistence type="predicted"/>
<name>A0A2S7W8C1_9FLAO</name>
<evidence type="ECO:0000256" key="2">
    <source>
        <dbReference type="SAM" id="SignalP"/>
    </source>
</evidence>
<dbReference type="InterPro" id="IPR026444">
    <property type="entry name" value="Secre_tail"/>
</dbReference>
<feature type="signal peptide" evidence="2">
    <location>
        <begin position="1"/>
        <end position="19"/>
    </location>
</feature>
<organism evidence="4 5">
    <name type="scientific">Polaribacter gangjinensis</name>
    <dbReference type="NCBI Taxonomy" id="574710"/>
    <lineage>
        <taxon>Bacteria</taxon>
        <taxon>Pseudomonadati</taxon>
        <taxon>Bacteroidota</taxon>
        <taxon>Flavobacteriia</taxon>
        <taxon>Flavobacteriales</taxon>
        <taxon>Flavobacteriaceae</taxon>
    </lineage>
</organism>
<keyword evidence="1 2" id="KW-0732">Signal</keyword>
<dbReference type="EMBL" id="MSCL01000001">
    <property type="protein sequence ID" value="PQJ73880.1"/>
    <property type="molecule type" value="Genomic_DNA"/>
</dbReference>
<accession>A0A2S7W8C1</accession>
<dbReference type="NCBIfam" id="TIGR04183">
    <property type="entry name" value="Por_Secre_tail"/>
    <property type="match status" value="1"/>
</dbReference>
<keyword evidence="5" id="KW-1185">Reference proteome</keyword>
<sequence>MLKKLLFVFFFFTISISFSQEKSIEKLSAAPNPFSNSTIITFHSDSDSKTTLTVKNILGKVVYQKSVETIKGNNSLTFLKGDLTAGIYIYTIQNKENSVSKRLVIQ</sequence>
<feature type="chain" id="PRO_5015430755" description="Secretion system C-terminal sorting domain-containing protein" evidence="2">
    <location>
        <begin position="20"/>
        <end position="106"/>
    </location>
</feature>
<evidence type="ECO:0000313" key="5">
    <source>
        <dbReference type="Proteomes" id="UP000237608"/>
    </source>
</evidence>
<feature type="domain" description="Secretion system C-terminal sorting" evidence="3">
    <location>
        <begin position="31"/>
        <end position="105"/>
    </location>
</feature>
<reference evidence="4 5" key="1">
    <citation type="submission" date="2016-12" db="EMBL/GenBank/DDBJ databases">
        <title>Trade-off between light-utilization and light-protection in marine flavobacteria.</title>
        <authorList>
            <person name="Kumagai Y."/>
            <person name="Yoshizawa S."/>
            <person name="Kogure K."/>
            <person name="Iwasaki W."/>
        </authorList>
    </citation>
    <scope>NUCLEOTIDE SEQUENCE [LARGE SCALE GENOMIC DNA]</scope>
    <source>
        <strain evidence="4 5">KCTC 22729</strain>
    </source>
</reference>
<protein>
    <recommendedName>
        <fullName evidence="3">Secretion system C-terminal sorting domain-containing protein</fullName>
    </recommendedName>
</protein>
<evidence type="ECO:0000313" key="4">
    <source>
        <dbReference type="EMBL" id="PQJ73880.1"/>
    </source>
</evidence>
<dbReference type="Proteomes" id="UP000237608">
    <property type="component" value="Unassembled WGS sequence"/>
</dbReference>